<dbReference type="AlphaFoldDB" id="A0AAE0XWA8"/>
<evidence type="ECO:0000313" key="1">
    <source>
        <dbReference type="EMBL" id="KAK3719363.1"/>
    </source>
</evidence>
<accession>A0AAE0XWA8</accession>
<organism evidence="1 2">
    <name type="scientific">Elysia crispata</name>
    <name type="common">lettuce slug</name>
    <dbReference type="NCBI Taxonomy" id="231223"/>
    <lineage>
        <taxon>Eukaryota</taxon>
        <taxon>Metazoa</taxon>
        <taxon>Spiralia</taxon>
        <taxon>Lophotrochozoa</taxon>
        <taxon>Mollusca</taxon>
        <taxon>Gastropoda</taxon>
        <taxon>Heterobranchia</taxon>
        <taxon>Euthyneura</taxon>
        <taxon>Panpulmonata</taxon>
        <taxon>Sacoglossa</taxon>
        <taxon>Placobranchoidea</taxon>
        <taxon>Plakobranchidae</taxon>
        <taxon>Elysia</taxon>
    </lineage>
</organism>
<name>A0AAE0XWA8_9GAST</name>
<dbReference type="EMBL" id="JAWDGP010007415">
    <property type="protein sequence ID" value="KAK3719363.1"/>
    <property type="molecule type" value="Genomic_DNA"/>
</dbReference>
<evidence type="ECO:0000313" key="2">
    <source>
        <dbReference type="Proteomes" id="UP001283361"/>
    </source>
</evidence>
<proteinExistence type="predicted"/>
<dbReference type="Proteomes" id="UP001283361">
    <property type="component" value="Unassembled WGS sequence"/>
</dbReference>
<protein>
    <submittedName>
        <fullName evidence="1">Uncharacterized protein</fullName>
    </submittedName>
</protein>
<gene>
    <name evidence="1" type="ORF">RRG08_029519</name>
</gene>
<sequence>MNQNIPVFDRGESFRIWSRPGPVGYLAEPVPSTGPSAFPEIDVTKLEVAVGLSVDGELWCGICFKPVKRRDPNMETVNKNAMKIFICFQALLHCHFDRLQFQAINGKASYHTFLCAFSLLSFKDLLP</sequence>
<comment type="caution">
    <text evidence="1">The sequence shown here is derived from an EMBL/GenBank/DDBJ whole genome shotgun (WGS) entry which is preliminary data.</text>
</comment>
<reference evidence="1" key="1">
    <citation type="journal article" date="2023" name="G3 (Bethesda)">
        <title>A reference genome for the long-term kleptoplast-retaining sea slug Elysia crispata morphotype clarki.</title>
        <authorList>
            <person name="Eastman K.E."/>
            <person name="Pendleton A.L."/>
            <person name="Shaikh M.A."/>
            <person name="Suttiyut T."/>
            <person name="Ogas R."/>
            <person name="Tomko P."/>
            <person name="Gavelis G."/>
            <person name="Widhalm J.R."/>
            <person name="Wisecaver J.H."/>
        </authorList>
    </citation>
    <scope>NUCLEOTIDE SEQUENCE</scope>
    <source>
        <strain evidence="1">ECLA1</strain>
    </source>
</reference>
<keyword evidence="2" id="KW-1185">Reference proteome</keyword>